<dbReference type="AlphaFoldDB" id="A0A939PKL3"/>
<reference evidence="4" key="1">
    <citation type="submission" date="2021-03" db="EMBL/GenBank/DDBJ databases">
        <authorList>
            <person name="Kanchanasin P."/>
            <person name="Saeng-In P."/>
            <person name="Phongsopitanun W."/>
            <person name="Yuki M."/>
            <person name="Kudo T."/>
            <person name="Ohkuma M."/>
            <person name="Tanasupawat S."/>
        </authorList>
    </citation>
    <scope>NUCLEOTIDE SEQUENCE</scope>
    <source>
        <strain evidence="4">GKU 128</strain>
    </source>
</reference>
<evidence type="ECO:0000256" key="2">
    <source>
        <dbReference type="ARBA" id="ARBA00022801"/>
    </source>
</evidence>
<dbReference type="PANTHER" id="PTHR30005:SF0">
    <property type="entry name" value="RETROGRADE REGULATION PROTEIN 2"/>
    <property type="match status" value="1"/>
</dbReference>
<dbReference type="Gene3D" id="3.30.420.40">
    <property type="match status" value="1"/>
</dbReference>
<dbReference type="InterPro" id="IPR043129">
    <property type="entry name" value="ATPase_NBD"/>
</dbReference>
<protein>
    <submittedName>
        <fullName evidence="4">Ppx/GppA family phosphatase</fullName>
    </submittedName>
</protein>
<evidence type="ECO:0000259" key="3">
    <source>
        <dbReference type="Pfam" id="PF02541"/>
    </source>
</evidence>
<sequence>MRIGVLDVGSNSAQLRIADLLPGRPPESFQAVKVPVGLAEATDRRGVIDDAAIGGLIKAVREAVVAAEAAGAEELIPFATAAVRDAANGAEVVAEVRAATGVALEFMDGEREARLTFCAARSWYGWSGGPLLLADIGGGSMEIAYGSAEAPEFAVSLPLGAGLLTRHHLDDRAPVKRKRCEALHAHVHDVLAHVVDELAGRPAPVRAAATSRTFFQLARLCGAPKSGKGPYVSRTLDRDDLKQWIPELAALTAKRRAELPGIKASRAHQILAGAVVAHATMEALGLSRWEICPWAIREGVMLERLARLAQPAETSPPLLAFTGRPAPGVRLTPQLRNNARRGALHVVSSRTP</sequence>
<accession>A0A939PKL3</accession>
<keyword evidence="5" id="KW-1185">Reference proteome</keyword>
<dbReference type="Gene3D" id="3.30.420.150">
    <property type="entry name" value="Exopolyphosphatase. Domain 2"/>
    <property type="match status" value="1"/>
</dbReference>
<evidence type="ECO:0000313" key="5">
    <source>
        <dbReference type="Proteomes" id="UP000669179"/>
    </source>
</evidence>
<dbReference type="CDD" id="cd24056">
    <property type="entry name" value="ASKHA_NBD_MtPPX1-like"/>
    <property type="match status" value="1"/>
</dbReference>
<keyword evidence="2" id="KW-0378">Hydrolase</keyword>
<comment type="caution">
    <text evidence="4">The sequence shown here is derived from an EMBL/GenBank/DDBJ whole genome shotgun (WGS) entry which is preliminary data.</text>
</comment>
<dbReference type="SUPFAM" id="SSF53067">
    <property type="entry name" value="Actin-like ATPase domain"/>
    <property type="match status" value="2"/>
</dbReference>
<proteinExistence type="inferred from homology"/>
<evidence type="ECO:0000313" key="4">
    <source>
        <dbReference type="EMBL" id="MBO2453838.1"/>
    </source>
</evidence>
<dbReference type="PANTHER" id="PTHR30005">
    <property type="entry name" value="EXOPOLYPHOSPHATASE"/>
    <property type="match status" value="1"/>
</dbReference>
<dbReference type="InterPro" id="IPR003695">
    <property type="entry name" value="Ppx_GppA_N"/>
</dbReference>
<dbReference type="Proteomes" id="UP000669179">
    <property type="component" value="Unassembled WGS sequence"/>
</dbReference>
<dbReference type="GO" id="GO:0016462">
    <property type="term" value="F:pyrophosphatase activity"/>
    <property type="evidence" value="ECO:0007669"/>
    <property type="project" value="TreeGrafter"/>
</dbReference>
<evidence type="ECO:0000256" key="1">
    <source>
        <dbReference type="ARBA" id="ARBA00007125"/>
    </source>
</evidence>
<dbReference type="Pfam" id="PF02541">
    <property type="entry name" value="Ppx-GppA"/>
    <property type="match status" value="1"/>
</dbReference>
<dbReference type="InterPro" id="IPR050273">
    <property type="entry name" value="GppA/Ppx_hydrolase"/>
</dbReference>
<organism evidence="4 5">
    <name type="scientific">Actinomadura barringtoniae</name>
    <dbReference type="NCBI Taxonomy" id="1427535"/>
    <lineage>
        <taxon>Bacteria</taxon>
        <taxon>Bacillati</taxon>
        <taxon>Actinomycetota</taxon>
        <taxon>Actinomycetes</taxon>
        <taxon>Streptosporangiales</taxon>
        <taxon>Thermomonosporaceae</taxon>
        <taxon>Actinomadura</taxon>
    </lineage>
</organism>
<dbReference type="EMBL" id="JAGEOJ010000022">
    <property type="protein sequence ID" value="MBO2453838.1"/>
    <property type="molecule type" value="Genomic_DNA"/>
</dbReference>
<name>A0A939PKL3_9ACTN</name>
<comment type="similarity">
    <text evidence="1">Belongs to the GppA/Ppx family.</text>
</comment>
<dbReference type="FunFam" id="3.30.420.150:FF:000006">
    <property type="entry name" value="Ppx/GppA family phosphatase"/>
    <property type="match status" value="1"/>
</dbReference>
<feature type="domain" description="Ppx/GppA phosphatase N-terminal" evidence="3">
    <location>
        <begin position="33"/>
        <end position="306"/>
    </location>
</feature>
<gene>
    <name evidence="4" type="ORF">J4573_42580</name>
</gene>